<evidence type="ECO:0000256" key="8">
    <source>
        <dbReference type="RuleBase" id="RU364083"/>
    </source>
</evidence>
<dbReference type="OrthoDB" id="9802264at2"/>
<keyword evidence="6 8" id="KW-1278">Translocase</keyword>
<accession>A0A4Q9GL31</accession>
<dbReference type="EMBL" id="SIUB01000003">
    <property type="protein sequence ID" value="TBN53775.1"/>
    <property type="molecule type" value="Genomic_DNA"/>
</dbReference>
<dbReference type="GO" id="GO:0016887">
    <property type="term" value="F:ATP hydrolysis activity"/>
    <property type="evidence" value="ECO:0007669"/>
    <property type="project" value="InterPro"/>
</dbReference>
<evidence type="ECO:0000259" key="9">
    <source>
        <dbReference type="PROSITE" id="PS50893"/>
    </source>
</evidence>
<evidence type="ECO:0000256" key="2">
    <source>
        <dbReference type="ARBA" id="ARBA00022475"/>
    </source>
</evidence>
<comment type="subunit">
    <text evidence="8">The complex is composed of two ATP-binding proteins (PotA), two transmembrane proteins (PotB and PotC) and a solute-binding protein (PotD).</text>
</comment>
<evidence type="ECO:0000256" key="7">
    <source>
        <dbReference type="ARBA" id="ARBA00023136"/>
    </source>
</evidence>
<dbReference type="SUPFAM" id="SSF52540">
    <property type="entry name" value="P-loop containing nucleoside triphosphate hydrolases"/>
    <property type="match status" value="1"/>
</dbReference>
<reference evidence="10 11" key="1">
    <citation type="submission" date="2019-02" db="EMBL/GenBank/DDBJ databases">
        <title>Hansschlegelia quercus sp. nov., a novel methylotrophic bacterium from buds of oak (Quercus robur L.).</title>
        <authorList>
            <person name="Agafonova N.V."/>
            <person name="Kaparullina E.N."/>
            <person name="Grouzdev D.S."/>
            <person name="Doronina N.V."/>
        </authorList>
    </citation>
    <scope>NUCLEOTIDE SEQUENCE [LARGE SCALE GENOMIC DNA]</scope>
    <source>
        <strain evidence="10 11">Dub</strain>
    </source>
</reference>
<evidence type="ECO:0000313" key="11">
    <source>
        <dbReference type="Proteomes" id="UP000291613"/>
    </source>
</evidence>
<comment type="function">
    <text evidence="8">Part of the ABC transporter complex PotABCD involved in spermidine/putrescine import. Responsible for energy coupling to the transport system.</text>
</comment>
<feature type="domain" description="ABC transporter" evidence="9">
    <location>
        <begin position="29"/>
        <end position="259"/>
    </location>
</feature>
<comment type="catalytic activity">
    <reaction evidence="8">
        <text>ATP + H2O + polyamine-[polyamine-binding protein]Side 1 = ADP + phosphate + polyamineSide 2 + [polyamine-binding protein]Side 1.</text>
        <dbReference type="EC" id="7.6.2.11"/>
    </reaction>
</comment>
<dbReference type="PROSITE" id="PS50893">
    <property type="entry name" value="ABC_TRANSPORTER_2"/>
    <property type="match status" value="1"/>
</dbReference>
<dbReference type="FunFam" id="3.40.50.300:FF:000133">
    <property type="entry name" value="Spermidine/putrescine import ATP-binding protein PotA"/>
    <property type="match status" value="1"/>
</dbReference>
<dbReference type="Pfam" id="PF08402">
    <property type="entry name" value="TOBE_2"/>
    <property type="match status" value="1"/>
</dbReference>
<dbReference type="InterPro" id="IPR003439">
    <property type="entry name" value="ABC_transporter-like_ATP-bd"/>
</dbReference>
<dbReference type="AlphaFoldDB" id="A0A4Q9GL31"/>
<dbReference type="CDD" id="cd03300">
    <property type="entry name" value="ABC_PotA_N"/>
    <property type="match status" value="1"/>
</dbReference>
<evidence type="ECO:0000313" key="10">
    <source>
        <dbReference type="EMBL" id="TBN53775.1"/>
    </source>
</evidence>
<dbReference type="Pfam" id="PF00005">
    <property type="entry name" value="ABC_tran"/>
    <property type="match status" value="1"/>
</dbReference>
<dbReference type="InterPro" id="IPR005893">
    <property type="entry name" value="PotA-like"/>
</dbReference>
<evidence type="ECO:0000256" key="6">
    <source>
        <dbReference type="ARBA" id="ARBA00022967"/>
    </source>
</evidence>
<keyword evidence="1 8" id="KW-0813">Transport</keyword>
<dbReference type="InterPro" id="IPR017879">
    <property type="entry name" value="PotA_ATP-bd"/>
</dbReference>
<dbReference type="SUPFAM" id="SSF50331">
    <property type="entry name" value="MOP-like"/>
    <property type="match status" value="1"/>
</dbReference>
<dbReference type="InterPro" id="IPR008995">
    <property type="entry name" value="Mo/tungstate-bd_C_term_dom"/>
</dbReference>
<dbReference type="InterPro" id="IPR050093">
    <property type="entry name" value="ABC_SmlMolc_Importer"/>
</dbReference>
<dbReference type="InterPro" id="IPR013611">
    <property type="entry name" value="Transp-assoc_OB_typ2"/>
</dbReference>
<dbReference type="PANTHER" id="PTHR42781:SF5">
    <property type="entry name" value="PUTRESCINE TRANSPORT ATP-BINDING PROTEIN POTG"/>
    <property type="match status" value="1"/>
</dbReference>
<name>A0A4Q9GL31_9HYPH</name>
<sequence length="389" mass="42562">MALKPAQKALGPIRRSFAPWLDPAAVPLIRFENVTKRFGDFTAVDDVSINIHQKEFFALLGPSGCGKTTLMRMLAGFEAPTSGRITLAGKDLAGVPPYRRPVNMMFQSYALFPHMTVAQNIGFGLRQESYAKSEIEARVTEMLRLVKLEGFGSRKPHQLSGGQRQRVALARSLAKKPKVLLLDEPLGALDKKLREETQFELMDLQQDLGLTFLIVTHDQEEAMTVADRIAVMNHGKLVQVATPGDIYEQPNCRYVADFIGDINILEAKVASVQGGAARLAVQDPTAEISVAVSEAAPASGADVAFAVRPEKMRIALEPPPEGAANVLKGEVWDIAYFGDWTKFLVKLDGSEKIVRVSRANMARTEAAPISWDDKVHVWFAPDAGVLLTG</sequence>
<protein>
    <recommendedName>
        <fullName evidence="8">Spermidine/putrescine import ATP-binding protein PotA</fullName>
        <ecNumber evidence="8">7.6.2.11</ecNumber>
    </recommendedName>
</protein>
<evidence type="ECO:0000256" key="1">
    <source>
        <dbReference type="ARBA" id="ARBA00022448"/>
    </source>
</evidence>
<gene>
    <name evidence="8" type="primary">potA</name>
    <name evidence="10" type="ORF">EYR15_08225</name>
</gene>
<dbReference type="NCBIfam" id="TIGR01187">
    <property type="entry name" value="potA"/>
    <property type="match status" value="1"/>
</dbReference>
<dbReference type="PANTHER" id="PTHR42781">
    <property type="entry name" value="SPERMIDINE/PUTRESCINE IMPORT ATP-BINDING PROTEIN POTA"/>
    <property type="match status" value="1"/>
</dbReference>
<evidence type="ECO:0000256" key="5">
    <source>
        <dbReference type="ARBA" id="ARBA00022840"/>
    </source>
</evidence>
<dbReference type="GO" id="GO:0043190">
    <property type="term" value="C:ATP-binding cassette (ABC) transporter complex"/>
    <property type="evidence" value="ECO:0007669"/>
    <property type="project" value="InterPro"/>
</dbReference>
<keyword evidence="5 8" id="KW-0067">ATP-binding</keyword>
<dbReference type="InterPro" id="IPR017871">
    <property type="entry name" value="ABC_transporter-like_CS"/>
</dbReference>
<dbReference type="InterPro" id="IPR027417">
    <property type="entry name" value="P-loop_NTPase"/>
</dbReference>
<dbReference type="Proteomes" id="UP000291613">
    <property type="component" value="Unassembled WGS sequence"/>
</dbReference>
<keyword evidence="3" id="KW-0997">Cell inner membrane</keyword>
<evidence type="ECO:0000256" key="4">
    <source>
        <dbReference type="ARBA" id="ARBA00022741"/>
    </source>
</evidence>
<keyword evidence="4 8" id="KW-0547">Nucleotide-binding</keyword>
<keyword evidence="11" id="KW-1185">Reference proteome</keyword>
<dbReference type="PROSITE" id="PS00211">
    <property type="entry name" value="ABC_TRANSPORTER_1"/>
    <property type="match status" value="1"/>
</dbReference>
<comment type="caution">
    <text evidence="10">The sequence shown here is derived from an EMBL/GenBank/DDBJ whole genome shotgun (WGS) entry which is preliminary data.</text>
</comment>
<keyword evidence="2 8" id="KW-1003">Cell membrane</keyword>
<proteinExistence type="inferred from homology"/>
<dbReference type="RefSeq" id="WP_131002902.1">
    <property type="nucleotide sequence ID" value="NZ_JBHSZR010000003.1"/>
</dbReference>
<dbReference type="EC" id="7.6.2.11" evidence="8"/>
<comment type="similarity">
    <text evidence="8">Belongs to the ABC transporter superfamily. Spermidine/putrescine importer (TC 3.A.1.11.1) family.</text>
</comment>
<evidence type="ECO:0000256" key="3">
    <source>
        <dbReference type="ARBA" id="ARBA00022519"/>
    </source>
</evidence>
<keyword evidence="7 8" id="KW-0472">Membrane</keyword>
<dbReference type="SMART" id="SM00382">
    <property type="entry name" value="AAA"/>
    <property type="match status" value="1"/>
</dbReference>
<dbReference type="GO" id="GO:0005524">
    <property type="term" value="F:ATP binding"/>
    <property type="evidence" value="ECO:0007669"/>
    <property type="project" value="UniProtKB-KW"/>
</dbReference>
<organism evidence="10 11">
    <name type="scientific">Hansschlegelia quercus</name>
    <dbReference type="NCBI Taxonomy" id="2528245"/>
    <lineage>
        <taxon>Bacteria</taxon>
        <taxon>Pseudomonadati</taxon>
        <taxon>Pseudomonadota</taxon>
        <taxon>Alphaproteobacteria</taxon>
        <taxon>Hyphomicrobiales</taxon>
        <taxon>Methylopilaceae</taxon>
        <taxon>Hansschlegelia</taxon>
    </lineage>
</organism>
<dbReference type="GO" id="GO:0015594">
    <property type="term" value="F:ABC-type putrescine transporter activity"/>
    <property type="evidence" value="ECO:0007669"/>
    <property type="project" value="InterPro"/>
</dbReference>
<dbReference type="Gene3D" id="3.40.50.300">
    <property type="entry name" value="P-loop containing nucleotide triphosphate hydrolases"/>
    <property type="match status" value="1"/>
</dbReference>
<dbReference type="InterPro" id="IPR003593">
    <property type="entry name" value="AAA+_ATPase"/>
</dbReference>
<dbReference type="Gene3D" id="2.40.50.100">
    <property type="match status" value="1"/>
</dbReference>